<organism evidence="2 3">
    <name type="scientific">Glycine soja</name>
    <name type="common">Wild soybean</name>
    <dbReference type="NCBI Taxonomy" id="3848"/>
    <lineage>
        <taxon>Eukaryota</taxon>
        <taxon>Viridiplantae</taxon>
        <taxon>Streptophyta</taxon>
        <taxon>Embryophyta</taxon>
        <taxon>Tracheophyta</taxon>
        <taxon>Spermatophyta</taxon>
        <taxon>Magnoliopsida</taxon>
        <taxon>eudicotyledons</taxon>
        <taxon>Gunneridae</taxon>
        <taxon>Pentapetalae</taxon>
        <taxon>rosids</taxon>
        <taxon>fabids</taxon>
        <taxon>Fabales</taxon>
        <taxon>Fabaceae</taxon>
        <taxon>Papilionoideae</taxon>
        <taxon>50 kb inversion clade</taxon>
        <taxon>NPAAA clade</taxon>
        <taxon>indigoferoid/millettioid clade</taxon>
        <taxon>Phaseoleae</taxon>
        <taxon>Glycine</taxon>
        <taxon>Glycine subgen. Soja</taxon>
    </lineage>
</organism>
<feature type="transmembrane region" description="Helical" evidence="1">
    <location>
        <begin position="35"/>
        <end position="54"/>
    </location>
</feature>
<feature type="transmembrane region" description="Helical" evidence="1">
    <location>
        <begin position="98"/>
        <end position="119"/>
    </location>
</feature>
<reference evidence="2 3" key="1">
    <citation type="submission" date="2018-09" db="EMBL/GenBank/DDBJ databases">
        <title>A high-quality reference genome of wild soybean provides a powerful tool to mine soybean genomes.</title>
        <authorList>
            <person name="Xie M."/>
            <person name="Chung C.Y.L."/>
            <person name="Li M.-W."/>
            <person name="Wong F.-L."/>
            <person name="Chan T.-F."/>
            <person name="Lam H.-M."/>
        </authorList>
    </citation>
    <scope>NUCLEOTIDE SEQUENCE [LARGE SCALE GENOMIC DNA]</scope>
    <source>
        <strain evidence="3">cv. W05</strain>
        <tissue evidence="2">Hypocotyl of etiolated seedlings</tissue>
    </source>
</reference>
<feature type="transmembrane region" description="Helical" evidence="1">
    <location>
        <begin position="139"/>
        <end position="163"/>
    </location>
</feature>
<proteinExistence type="predicted"/>
<accession>A0A445HT30</accession>
<dbReference type="PANTHER" id="PTHR34656:SF1">
    <property type="entry name" value="PYRROLINE-5-CARBOXYLATE REDUCTASE"/>
    <property type="match status" value="1"/>
</dbReference>
<keyword evidence="1" id="KW-1133">Transmembrane helix</keyword>
<dbReference type="EMBL" id="QZWG01000012">
    <property type="protein sequence ID" value="RZB76845.1"/>
    <property type="molecule type" value="Genomic_DNA"/>
</dbReference>
<gene>
    <name evidence="2" type="ORF">D0Y65_034998</name>
</gene>
<comment type="caution">
    <text evidence="2">The sequence shown here is derived from an EMBL/GenBank/DDBJ whole genome shotgun (WGS) entry which is preliminary data.</text>
</comment>
<evidence type="ECO:0000313" key="3">
    <source>
        <dbReference type="Proteomes" id="UP000289340"/>
    </source>
</evidence>
<keyword evidence="1" id="KW-0812">Transmembrane</keyword>
<dbReference type="AlphaFoldDB" id="A0A445HT30"/>
<dbReference type="Proteomes" id="UP000289340">
    <property type="component" value="Chromosome 12"/>
</dbReference>
<dbReference type="PANTHER" id="PTHR34656">
    <property type="entry name" value="PYRROLINE-5-CARBOXYLATE REDUCTASE"/>
    <property type="match status" value="1"/>
</dbReference>
<evidence type="ECO:0008006" key="4">
    <source>
        <dbReference type="Google" id="ProtNLM"/>
    </source>
</evidence>
<protein>
    <recommendedName>
        <fullName evidence="4">Pyrroline-5-carboxylate reductase</fullName>
    </recommendedName>
</protein>
<evidence type="ECO:0000313" key="2">
    <source>
        <dbReference type="EMBL" id="RZB76845.1"/>
    </source>
</evidence>
<keyword evidence="1" id="KW-0472">Membrane</keyword>
<evidence type="ECO:0000256" key="1">
    <source>
        <dbReference type="SAM" id="Phobius"/>
    </source>
</evidence>
<keyword evidence="3" id="KW-1185">Reference proteome</keyword>
<feature type="transmembrane region" description="Helical" evidence="1">
    <location>
        <begin position="74"/>
        <end position="91"/>
    </location>
</feature>
<dbReference type="Gramene" id="XM_028337805.1">
    <property type="protein sequence ID" value="XP_028193606.1"/>
    <property type="gene ID" value="LOC114379203"/>
</dbReference>
<name>A0A445HT30_GLYSO</name>
<sequence>MSMAKVEEEEQPTSPIHTSPSSYVLLLQIMSKRKTWVCIFVLVYGLLFTSSWNFLKSMVSWYKLRAAESSITSWWPALYASVLLGAVFGVLSMVAALAVVVPAVLVTWIALVGLLAFFGKPKRTLVVEGRMITKEIFGFVMQVLLKEGNIVAAVCAVLGYFVLGRTNGKGVDRIGCVSLVINSDAMVSL</sequence>